<dbReference type="OrthoDB" id="7340531at2"/>
<dbReference type="SUPFAM" id="SSF53448">
    <property type="entry name" value="Nucleotide-diphospho-sugar transferases"/>
    <property type="match status" value="1"/>
</dbReference>
<name>A0A4R6WL89_9PROT</name>
<dbReference type="InterPro" id="IPR029044">
    <property type="entry name" value="Nucleotide-diphossugar_trans"/>
</dbReference>
<accession>A0A4R6WL89</accession>
<dbReference type="Gene3D" id="3.90.550.10">
    <property type="entry name" value="Spore Coat Polysaccharide Biosynthesis Protein SpsA, Chain A"/>
    <property type="match status" value="1"/>
</dbReference>
<dbReference type="EMBL" id="SNYW01000009">
    <property type="protein sequence ID" value="TDQ81472.1"/>
    <property type="molecule type" value="Genomic_DNA"/>
</dbReference>
<organism evidence="1 2">
    <name type="scientific">Dongia mobilis</name>
    <dbReference type="NCBI Taxonomy" id="578943"/>
    <lineage>
        <taxon>Bacteria</taxon>
        <taxon>Pseudomonadati</taxon>
        <taxon>Pseudomonadota</taxon>
        <taxon>Alphaproteobacteria</taxon>
        <taxon>Rhodospirillales</taxon>
        <taxon>Dongiaceae</taxon>
        <taxon>Dongia</taxon>
    </lineage>
</organism>
<comment type="caution">
    <text evidence="1">The sequence shown here is derived from an EMBL/GenBank/DDBJ whole genome shotgun (WGS) entry which is preliminary data.</text>
</comment>
<gene>
    <name evidence="1" type="ORF">A8950_2540</name>
</gene>
<keyword evidence="2" id="KW-1185">Reference proteome</keyword>
<dbReference type="AlphaFoldDB" id="A0A4R6WL89"/>
<proteinExistence type="predicted"/>
<dbReference type="RefSeq" id="WP_133614025.1">
    <property type="nucleotide sequence ID" value="NZ_SNYW01000009.1"/>
</dbReference>
<reference evidence="1 2" key="1">
    <citation type="submission" date="2019-03" db="EMBL/GenBank/DDBJ databases">
        <title>Genomic Encyclopedia of Type Strains, Phase III (KMG-III): the genomes of soil and plant-associated and newly described type strains.</title>
        <authorList>
            <person name="Whitman W."/>
        </authorList>
    </citation>
    <scope>NUCLEOTIDE SEQUENCE [LARGE SCALE GENOMIC DNA]</scope>
    <source>
        <strain evidence="1 2">CGMCC 1.7660</strain>
    </source>
</reference>
<evidence type="ECO:0000313" key="2">
    <source>
        <dbReference type="Proteomes" id="UP000295783"/>
    </source>
</evidence>
<sequence length="302" mass="35082">MQYKLFIQSNDEQYLGALVAGYAAKRNSRQPDAFDVVIMHYDDYPWLEARVGQPFLRGLERRPWAHDDLQSFTPLRFTPPKAMNYQGRAIVIDPDCFAVADIMELFTRDMQGAGVMCRMRPPLKEMPAYRASSVMLLDNAKLTHWDAEKTFNEMFEFKTDYLKWIKLEYEADSNVGLFEPEWNDFDKLTPATKILHTTYRRTQPWKTGLPIDFTVRVKPEKPKSLARNFLKSLKRSIAGDRPGRTKNGFYQPHPDPNQERLFFGLVAEMLAKGLIDEKLIEREMASNHVRHDALDLCRKVAA</sequence>
<evidence type="ECO:0000313" key="1">
    <source>
        <dbReference type="EMBL" id="TDQ81472.1"/>
    </source>
</evidence>
<evidence type="ECO:0008006" key="3">
    <source>
        <dbReference type="Google" id="ProtNLM"/>
    </source>
</evidence>
<dbReference type="Proteomes" id="UP000295783">
    <property type="component" value="Unassembled WGS sequence"/>
</dbReference>
<protein>
    <recommendedName>
        <fullName evidence="3">Glycosyl transferase family 8</fullName>
    </recommendedName>
</protein>